<evidence type="ECO:0000256" key="1">
    <source>
        <dbReference type="SAM" id="MobiDB-lite"/>
    </source>
</evidence>
<name>A0AAV2EVG8_9ROSI</name>
<dbReference type="AlphaFoldDB" id="A0AAV2EVG8"/>
<reference evidence="2 3" key="1">
    <citation type="submission" date="2024-04" db="EMBL/GenBank/DDBJ databases">
        <authorList>
            <person name="Fracassetti M."/>
        </authorList>
    </citation>
    <scope>NUCLEOTIDE SEQUENCE [LARGE SCALE GENOMIC DNA]</scope>
</reference>
<dbReference type="EMBL" id="OZ034818">
    <property type="protein sequence ID" value="CAL1389440.1"/>
    <property type="molecule type" value="Genomic_DNA"/>
</dbReference>
<accession>A0AAV2EVG8</accession>
<feature type="compositionally biased region" description="Acidic residues" evidence="1">
    <location>
        <begin position="26"/>
        <end position="41"/>
    </location>
</feature>
<evidence type="ECO:0000313" key="2">
    <source>
        <dbReference type="EMBL" id="CAL1389440.1"/>
    </source>
</evidence>
<protein>
    <submittedName>
        <fullName evidence="2">Uncharacterized protein</fullName>
    </submittedName>
</protein>
<sequence length="67" mass="7484">MSKAHQCPNMRALVLLDDGEYGFKEGEEEEKNDDDDDENIEMEAAHAPLLGSHPVVIKHPKGNILNK</sequence>
<proteinExistence type="predicted"/>
<organism evidence="2 3">
    <name type="scientific">Linum trigynum</name>
    <dbReference type="NCBI Taxonomy" id="586398"/>
    <lineage>
        <taxon>Eukaryota</taxon>
        <taxon>Viridiplantae</taxon>
        <taxon>Streptophyta</taxon>
        <taxon>Embryophyta</taxon>
        <taxon>Tracheophyta</taxon>
        <taxon>Spermatophyta</taxon>
        <taxon>Magnoliopsida</taxon>
        <taxon>eudicotyledons</taxon>
        <taxon>Gunneridae</taxon>
        <taxon>Pentapetalae</taxon>
        <taxon>rosids</taxon>
        <taxon>fabids</taxon>
        <taxon>Malpighiales</taxon>
        <taxon>Linaceae</taxon>
        <taxon>Linum</taxon>
    </lineage>
</organism>
<keyword evidence="3" id="KW-1185">Reference proteome</keyword>
<gene>
    <name evidence="2" type="ORF">LTRI10_LOCUS30295</name>
</gene>
<dbReference type="Proteomes" id="UP001497516">
    <property type="component" value="Chromosome 5"/>
</dbReference>
<feature type="region of interest" description="Disordered" evidence="1">
    <location>
        <begin position="19"/>
        <end position="67"/>
    </location>
</feature>
<evidence type="ECO:0000313" key="3">
    <source>
        <dbReference type="Proteomes" id="UP001497516"/>
    </source>
</evidence>